<name>A0A0V1BT60_TRISP</name>
<feature type="coiled-coil region" evidence="1">
    <location>
        <begin position="335"/>
        <end position="432"/>
    </location>
</feature>
<feature type="coiled-coil region" evidence="1">
    <location>
        <begin position="762"/>
        <end position="799"/>
    </location>
</feature>
<accession>A0A0V1BT60</accession>
<feature type="region of interest" description="Disordered" evidence="2">
    <location>
        <begin position="688"/>
        <end position="719"/>
    </location>
</feature>
<proteinExistence type="predicted"/>
<dbReference type="AlphaFoldDB" id="A0A0V1BT60"/>
<feature type="compositionally biased region" description="Pro residues" evidence="2">
    <location>
        <begin position="696"/>
        <end position="709"/>
    </location>
</feature>
<comment type="caution">
    <text evidence="3">The sequence shown here is derived from an EMBL/GenBank/DDBJ whole genome shotgun (WGS) entry which is preliminary data.</text>
</comment>
<keyword evidence="1" id="KW-0175">Coiled coil</keyword>
<evidence type="ECO:0000256" key="1">
    <source>
        <dbReference type="SAM" id="Coils"/>
    </source>
</evidence>
<dbReference type="OrthoDB" id="5919434at2759"/>
<evidence type="ECO:0000313" key="3">
    <source>
        <dbReference type="EMBL" id="KRY40176.1"/>
    </source>
</evidence>
<dbReference type="InParanoid" id="A0A0V1BT60"/>
<evidence type="ECO:0000313" key="4">
    <source>
        <dbReference type="Proteomes" id="UP000054776"/>
    </source>
</evidence>
<feature type="non-terminal residue" evidence="3">
    <location>
        <position position="1"/>
    </location>
</feature>
<evidence type="ECO:0000256" key="2">
    <source>
        <dbReference type="SAM" id="MobiDB-lite"/>
    </source>
</evidence>
<protein>
    <submittedName>
        <fullName evidence="3">Uncharacterized protein</fullName>
    </submittedName>
</protein>
<dbReference type="EMBL" id="JYDH01000014">
    <property type="protein sequence ID" value="KRY40176.1"/>
    <property type="molecule type" value="Genomic_DNA"/>
</dbReference>
<organism evidence="3 4">
    <name type="scientific">Trichinella spiralis</name>
    <name type="common">Trichina worm</name>
    <dbReference type="NCBI Taxonomy" id="6334"/>
    <lineage>
        <taxon>Eukaryota</taxon>
        <taxon>Metazoa</taxon>
        <taxon>Ecdysozoa</taxon>
        <taxon>Nematoda</taxon>
        <taxon>Enoplea</taxon>
        <taxon>Dorylaimia</taxon>
        <taxon>Trichinellida</taxon>
        <taxon>Trichinellidae</taxon>
        <taxon>Trichinella</taxon>
    </lineage>
</organism>
<sequence>LQMAKRRLARSLSKNLLLFQNPSLHSQLLSFQDLVSKRFKMLEAVERVLDKQALDEEVIKNLGKRFPEISGYLTEFLEGEKKENNVSTSLPKEQENLRENVEREYEKVESINPDEEIPTLVVEQKLQEFSEENSTQHKKFFEQKMMDVILNLQEAVEKLNNSLLKNEETKPCAVVHASTNTDDVELHEERTKMMTLYADLFNVVQRMGDDLKWLHEKQTMLHEQFTSLNDCMKAVEDLVNTVKNPIVEPVEVVNRDELRDQREAEMLELLSLKLEVSENSKQLKDIFSRLEDVKHIISSKTELMHNQLTSLVEETMELKRCRKQEIVQSAKELKFNEIQAELQTLKIELLEKQNNFDSCKRQFSADIKMLQKIQMEKDEKLLELEKMKEQLHNSDEERKRMQNELSEKAAMIKDLEAKIKEKDECITKLQASELTTTAKQRGENMLKSKTPKVLINKKAPVNPGNVKTAKDLGTERLNQALKRHQEVINAKISAKGDAYIPAAKKPSLFQPKFQSKKSQAYTFFTPMKTPSLFTPAKKPSLFEKRKAEKEANSEGISESLIKSPRSFLQVPGTSGVKFPKPSPLSVNKTPVASPACRLDKLASTYSQHSLNEPFGADETSTLQLTEHSMNYEMTVYDSDDNPVDGEEQTKKVPTWANESNVQVIVERQGNDLFPEEDFSKNVDLKEMLNCGMHPSSSPPSTPPTTPTPPSDGKSTKASPLLNMVKTGVSAVRKQIEKSTALVDKKIQVEVMTQDIMVYLRSFASLESETEAAVKKLAKEEERQRKKAEFEAKKKEMLQKAIIHHRIIVAEPIQENSTDSSAAVTPSSQHVKLPASFNELIATSSFATAAASNGVSPSFDLSMIPMDKLLAILMDMRKEVAKIEHDAVKLSNYLDKNNLWDKVSSENAFYNWVVIQKNLESAATSPPAKKSKMQVKFENTVVGQQYSGNDSEK</sequence>
<keyword evidence="4" id="KW-1185">Reference proteome</keyword>
<dbReference type="Proteomes" id="UP000054776">
    <property type="component" value="Unassembled WGS sequence"/>
</dbReference>
<reference evidence="3 4" key="1">
    <citation type="submission" date="2015-01" db="EMBL/GenBank/DDBJ databases">
        <title>Evolution of Trichinella species and genotypes.</title>
        <authorList>
            <person name="Korhonen P.K."/>
            <person name="Edoardo P."/>
            <person name="Giuseppe L.R."/>
            <person name="Gasser R.B."/>
        </authorList>
    </citation>
    <scope>NUCLEOTIDE SEQUENCE [LARGE SCALE GENOMIC DNA]</scope>
    <source>
        <strain evidence="3">ISS3</strain>
    </source>
</reference>
<gene>
    <name evidence="3" type="ORF">T01_1477</name>
</gene>